<feature type="region of interest" description="Disordered" evidence="1">
    <location>
        <begin position="1"/>
        <end position="93"/>
    </location>
</feature>
<proteinExistence type="predicted"/>
<organism evidence="2 3">
    <name type="scientific">Paractinoplanes globisporus</name>
    <dbReference type="NCBI Taxonomy" id="113565"/>
    <lineage>
        <taxon>Bacteria</taxon>
        <taxon>Bacillati</taxon>
        <taxon>Actinomycetota</taxon>
        <taxon>Actinomycetes</taxon>
        <taxon>Micromonosporales</taxon>
        <taxon>Micromonosporaceae</taxon>
        <taxon>Paractinoplanes</taxon>
    </lineage>
</organism>
<evidence type="ECO:0000313" key="2">
    <source>
        <dbReference type="EMBL" id="MFF5296028.1"/>
    </source>
</evidence>
<name>A0ABW6WSL1_9ACTN</name>
<dbReference type="EMBL" id="JBIAZU010000008">
    <property type="protein sequence ID" value="MFF5296028.1"/>
    <property type="molecule type" value="Genomic_DNA"/>
</dbReference>
<feature type="compositionally biased region" description="Low complexity" evidence="1">
    <location>
        <begin position="14"/>
        <end position="26"/>
    </location>
</feature>
<dbReference type="RefSeq" id="WP_020516231.1">
    <property type="nucleotide sequence ID" value="NZ_JBIAZU010000008.1"/>
</dbReference>
<evidence type="ECO:0000256" key="1">
    <source>
        <dbReference type="SAM" id="MobiDB-lite"/>
    </source>
</evidence>
<sequence length="93" mass="10326">MTQAQWPGARPPEAEQGPPDPAAGAAARRRERERDKRDRDRVILTQPPPPPPKPRRPTRDDDEPDATQPTGEAESGDRSDEVLAEIDELVEGR</sequence>
<reference evidence="2 3" key="1">
    <citation type="submission" date="2024-10" db="EMBL/GenBank/DDBJ databases">
        <title>The Natural Products Discovery Center: Release of the First 8490 Sequenced Strains for Exploring Actinobacteria Biosynthetic Diversity.</title>
        <authorList>
            <person name="Kalkreuter E."/>
            <person name="Kautsar S.A."/>
            <person name="Yang D."/>
            <person name="Bader C.D."/>
            <person name="Teijaro C.N."/>
            <person name="Fluegel L."/>
            <person name="Davis C.M."/>
            <person name="Simpson J.R."/>
            <person name="Lauterbach L."/>
            <person name="Steele A.D."/>
            <person name="Gui C."/>
            <person name="Meng S."/>
            <person name="Li G."/>
            <person name="Viehrig K."/>
            <person name="Ye F."/>
            <person name="Su P."/>
            <person name="Kiefer A.F."/>
            <person name="Nichols A."/>
            <person name="Cepeda A.J."/>
            <person name="Yan W."/>
            <person name="Fan B."/>
            <person name="Jiang Y."/>
            <person name="Adhikari A."/>
            <person name="Zheng C.-J."/>
            <person name="Schuster L."/>
            <person name="Cowan T.M."/>
            <person name="Smanski M.J."/>
            <person name="Chevrette M.G."/>
            <person name="De Carvalho L.P.S."/>
            <person name="Shen B."/>
        </authorList>
    </citation>
    <scope>NUCLEOTIDE SEQUENCE [LARGE SCALE GENOMIC DNA]</scope>
    <source>
        <strain evidence="2 3">NPDC000087</strain>
    </source>
</reference>
<evidence type="ECO:0000313" key="3">
    <source>
        <dbReference type="Proteomes" id="UP001602245"/>
    </source>
</evidence>
<feature type="compositionally biased region" description="Basic and acidic residues" evidence="1">
    <location>
        <begin position="28"/>
        <end position="42"/>
    </location>
</feature>
<dbReference type="Proteomes" id="UP001602245">
    <property type="component" value="Unassembled WGS sequence"/>
</dbReference>
<accession>A0ABW6WSL1</accession>
<gene>
    <name evidence="2" type="ORF">ACFY35_41900</name>
</gene>
<comment type="caution">
    <text evidence="2">The sequence shown here is derived from an EMBL/GenBank/DDBJ whole genome shotgun (WGS) entry which is preliminary data.</text>
</comment>
<protein>
    <submittedName>
        <fullName evidence="2">Uncharacterized protein</fullName>
    </submittedName>
</protein>
<feature type="compositionally biased region" description="Acidic residues" evidence="1">
    <location>
        <begin position="82"/>
        <end position="93"/>
    </location>
</feature>
<keyword evidence="3" id="KW-1185">Reference proteome</keyword>